<evidence type="ECO:0000259" key="2">
    <source>
        <dbReference type="Pfam" id="PF05699"/>
    </source>
</evidence>
<dbReference type="InterPro" id="IPR012337">
    <property type="entry name" value="RNaseH-like_sf"/>
</dbReference>
<comment type="caution">
    <text evidence="4">The sequence shown here is derived from an EMBL/GenBank/DDBJ whole genome shotgun (WGS) entry which is preliminary data.</text>
</comment>
<keyword evidence="1" id="KW-0732">Signal</keyword>
<dbReference type="Proteomes" id="UP001346869">
    <property type="component" value="Unassembled WGS sequence"/>
</dbReference>
<dbReference type="InterPro" id="IPR025398">
    <property type="entry name" value="DUF4371"/>
</dbReference>
<feature type="signal peptide" evidence="1">
    <location>
        <begin position="1"/>
        <end position="18"/>
    </location>
</feature>
<sequence length="666" mass="75432">MLNCLFCWPFLLFDRSSTLNNPWTTTGFVDLKNLSRGIERHSKSRGHTSELKLKLFGRVRIDEALDQAAAISVSRHNQQVGKNRAILKRLIVAVVYLGCQEQAFRGHDESASSSNKGNFVELVNSFAEFDINMMEHLATATTFVGMSSTIQNEIIESIDHVIQEEINKEINTCEFIAVEVDDTTDISCKCQLTVIVRYVNAKGEICECFLGFFDVSAKRDAQAIADVTMRAIANYSPETKLICQTYDGASCMSGQRGGVQALVKTKCPHALFIHCYADKLNLVLAKGTSNVQESKLFFADLDCFHNFFSRSSKRTSVLADVDKSIRVPGGSTTRWNFKSRAVHAVHEGRTSLMIAFDRIATEPGWDNDAVSQSSSLKQKLNDFDFMFMLAIFQTIFGLTEPLFQILQSKTLDIRQCDERVTGTLNALKALRSTETFSRLYENTVQTVGIPNERRKRSRPAWRDFDVGASMGGDLADTGSTDSYRRIFFQILDNIVQHMTLRFQDMINLSFFRVLDNAVFKTYSESGFPSRDISQLIETYPVFDEQRLRNELQVIYADPLFHKPPAELLTMLIKDELTSSLSEVCKLLRLMLTIPATSTSAERSFSCLKRIKTFLRNSCAQERLSHLAKISMESSIIRALRSHGDLYDRVTDHFATIKDRRMAFLYK</sequence>
<dbReference type="Pfam" id="PF14291">
    <property type="entry name" value="DUF4371"/>
    <property type="match status" value="1"/>
</dbReference>
<evidence type="ECO:0000259" key="3">
    <source>
        <dbReference type="Pfam" id="PF14291"/>
    </source>
</evidence>
<dbReference type="InterPro" id="IPR008906">
    <property type="entry name" value="HATC_C_dom"/>
</dbReference>
<organism evidence="4 5">
    <name type="scientific">Eleginops maclovinus</name>
    <name type="common">Patagonian blennie</name>
    <name type="synonym">Eleginus maclovinus</name>
    <dbReference type="NCBI Taxonomy" id="56733"/>
    <lineage>
        <taxon>Eukaryota</taxon>
        <taxon>Metazoa</taxon>
        <taxon>Chordata</taxon>
        <taxon>Craniata</taxon>
        <taxon>Vertebrata</taxon>
        <taxon>Euteleostomi</taxon>
        <taxon>Actinopterygii</taxon>
        <taxon>Neopterygii</taxon>
        <taxon>Teleostei</taxon>
        <taxon>Neoteleostei</taxon>
        <taxon>Acanthomorphata</taxon>
        <taxon>Eupercaria</taxon>
        <taxon>Perciformes</taxon>
        <taxon>Notothenioidei</taxon>
        <taxon>Eleginopidae</taxon>
        <taxon>Eleginops</taxon>
    </lineage>
</organism>
<evidence type="ECO:0000313" key="4">
    <source>
        <dbReference type="EMBL" id="KAK5853568.1"/>
    </source>
</evidence>
<dbReference type="GO" id="GO:0046983">
    <property type="term" value="F:protein dimerization activity"/>
    <property type="evidence" value="ECO:0007669"/>
    <property type="project" value="InterPro"/>
</dbReference>
<gene>
    <name evidence="4" type="ORF">PBY51_014710</name>
</gene>
<evidence type="ECO:0000256" key="1">
    <source>
        <dbReference type="SAM" id="SignalP"/>
    </source>
</evidence>
<dbReference type="PANTHER" id="PTHR45749:SF28">
    <property type="entry name" value="ZINC FINGER MYM-TYPE PROTEIN 1-LIKE-RELATED"/>
    <property type="match status" value="1"/>
</dbReference>
<dbReference type="Pfam" id="PF05699">
    <property type="entry name" value="Dimer_Tnp_hAT"/>
    <property type="match status" value="1"/>
</dbReference>
<dbReference type="AlphaFoldDB" id="A0AAN8AFS3"/>
<reference evidence="4 5" key="1">
    <citation type="journal article" date="2023" name="Genes (Basel)">
        <title>Chromosome-Level Genome Assembly and Circadian Gene Repertoire of the Patagonia Blennie Eleginops maclovinus-The Closest Ancestral Proxy of Antarctic Cryonotothenioids.</title>
        <authorList>
            <person name="Cheng C.C."/>
            <person name="Rivera-Colon A.G."/>
            <person name="Minhas B.F."/>
            <person name="Wilson L."/>
            <person name="Rayamajhi N."/>
            <person name="Vargas-Chacoff L."/>
            <person name="Catchen J.M."/>
        </authorList>
    </citation>
    <scope>NUCLEOTIDE SEQUENCE [LARGE SCALE GENOMIC DNA]</scope>
    <source>
        <strain evidence="4">JMC-PN-2008</strain>
    </source>
</reference>
<keyword evidence="5" id="KW-1185">Reference proteome</keyword>
<dbReference type="EMBL" id="JAUZQC010000019">
    <property type="protein sequence ID" value="KAK5853568.1"/>
    <property type="molecule type" value="Genomic_DNA"/>
</dbReference>
<reference evidence="4 5" key="2">
    <citation type="journal article" date="2023" name="Mol. Biol. Evol.">
        <title>Genomics of Secondarily Temperate Adaptation in the Only Non-Antarctic Icefish.</title>
        <authorList>
            <person name="Rivera-Colon A.G."/>
            <person name="Rayamajhi N."/>
            <person name="Minhas B.F."/>
            <person name="Madrigal G."/>
            <person name="Bilyk K.T."/>
            <person name="Yoon V."/>
            <person name="Hune M."/>
            <person name="Gregory S."/>
            <person name="Cheng C.H.C."/>
            <person name="Catchen J.M."/>
        </authorList>
    </citation>
    <scope>NUCLEOTIDE SEQUENCE [LARGE SCALE GENOMIC DNA]</scope>
    <source>
        <strain evidence="4">JMC-PN-2008</strain>
    </source>
</reference>
<feature type="domain" description="DUF4371" evidence="3">
    <location>
        <begin position="64"/>
        <end position="255"/>
    </location>
</feature>
<accession>A0AAN8AFS3</accession>
<dbReference type="PANTHER" id="PTHR45749">
    <property type="match status" value="1"/>
</dbReference>
<evidence type="ECO:0008006" key="6">
    <source>
        <dbReference type="Google" id="ProtNLM"/>
    </source>
</evidence>
<feature type="domain" description="HAT C-terminal dimerisation" evidence="2">
    <location>
        <begin position="579"/>
        <end position="633"/>
    </location>
</feature>
<proteinExistence type="predicted"/>
<dbReference type="SUPFAM" id="SSF53098">
    <property type="entry name" value="Ribonuclease H-like"/>
    <property type="match status" value="1"/>
</dbReference>
<name>A0AAN8AFS3_ELEMC</name>
<protein>
    <recommendedName>
        <fullName evidence="6">Zinc finger MYM-type protein 1</fullName>
    </recommendedName>
</protein>
<feature type="chain" id="PRO_5042990069" description="Zinc finger MYM-type protein 1" evidence="1">
    <location>
        <begin position="19"/>
        <end position="666"/>
    </location>
</feature>
<evidence type="ECO:0000313" key="5">
    <source>
        <dbReference type="Proteomes" id="UP001346869"/>
    </source>
</evidence>